<feature type="region of interest" description="Disordered" evidence="4">
    <location>
        <begin position="373"/>
        <end position="394"/>
    </location>
</feature>
<sequence length="394" mass="43423">MRSEIPFFPPDLFEGDRKVMLDIIGEIGRDPRQKFILGEQTREFEELLREDLGAADVIACGSGTTALGLVLRAVDIGPGDEVVVPAFGCAPLAAAVLETGAAPVFADVDPRTMVLDPESARRRITHRTKALLPAHMFSIMADMPRFTELAAAHDLRLVEDSAVAQGAVLRGTPAGLWGEAGVYSFVQVKSFGMPGEGGAVVTRDPALGRRIRMLRNHGQQERFVHRVIGTNSRFDEIQAAFQRYRYAGFPARLRRRAEIAEHYTERFAPLAGQGVLAPPPGRDGRCHYVYCLLAEERDVLREYLAEHGIGSHVYYPLALPHQAAFLPWAPADERWPNAERASARILALPIYPHLTDAEVTRIADAVCEFTRHRPRAQAPGTRQSGTGAARHDDQ</sequence>
<dbReference type="Proteomes" id="UP001500483">
    <property type="component" value="Unassembled WGS sequence"/>
</dbReference>
<reference evidence="6" key="1">
    <citation type="journal article" date="2019" name="Int. J. Syst. Evol. Microbiol.">
        <title>The Global Catalogue of Microorganisms (GCM) 10K type strain sequencing project: providing services to taxonomists for standard genome sequencing and annotation.</title>
        <authorList>
            <consortium name="The Broad Institute Genomics Platform"/>
            <consortium name="The Broad Institute Genome Sequencing Center for Infectious Disease"/>
            <person name="Wu L."/>
            <person name="Ma J."/>
        </authorList>
    </citation>
    <scope>NUCLEOTIDE SEQUENCE [LARGE SCALE GENOMIC DNA]</scope>
    <source>
        <strain evidence="6">JCM 9687</strain>
    </source>
</reference>
<evidence type="ECO:0000256" key="1">
    <source>
        <dbReference type="ARBA" id="ARBA00022898"/>
    </source>
</evidence>
<evidence type="ECO:0000313" key="5">
    <source>
        <dbReference type="EMBL" id="GAA3359468.1"/>
    </source>
</evidence>
<dbReference type="CDD" id="cd00616">
    <property type="entry name" value="AHBA_syn"/>
    <property type="match status" value="1"/>
</dbReference>
<gene>
    <name evidence="5" type="ORF">GCM10020366_35600</name>
</gene>
<dbReference type="Pfam" id="PF01041">
    <property type="entry name" value="DegT_DnrJ_EryC1"/>
    <property type="match status" value="1"/>
</dbReference>
<dbReference type="PANTHER" id="PTHR30244:SF36">
    <property type="entry name" value="3-OXO-GLUCOSE-6-PHOSPHATE:GLUTAMATE AMINOTRANSFERASE"/>
    <property type="match status" value="1"/>
</dbReference>
<dbReference type="SUPFAM" id="SSF53383">
    <property type="entry name" value="PLP-dependent transferases"/>
    <property type="match status" value="1"/>
</dbReference>
<keyword evidence="6" id="KW-1185">Reference proteome</keyword>
<proteinExistence type="inferred from homology"/>
<organism evidence="5 6">
    <name type="scientific">Saccharopolyspora gregorii</name>
    <dbReference type="NCBI Taxonomy" id="33914"/>
    <lineage>
        <taxon>Bacteria</taxon>
        <taxon>Bacillati</taxon>
        <taxon>Actinomycetota</taxon>
        <taxon>Actinomycetes</taxon>
        <taxon>Pseudonocardiales</taxon>
        <taxon>Pseudonocardiaceae</taxon>
        <taxon>Saccharopolyspora</taxon>
    </lineage>
</organism>
<keyword evidence="5" id="KW-0808">Transferase</keyword>
<dbReference type="RefSeq" id="WP_344927966.1">
    <property type="nucleotide sequence ID" value="NZ_BAAAYK010000038.1"/>
</dbReference>
<dbReference type="InterPro" id="IPR015424">
    <property type="entry name" value="PyrdxlP-dep_Trfase"/>
</dbReference>
<accession>A0ABP6RQR2</accession>
<dbReference type="InterPro" id="IPR000653">
    <property type="entry name" value="DegT/StrS_aminotransferase"/>
</dbReference>
<dbReference type="InterPro" id="IPR015421">
    <property type="entry name" value="PyrdxlP-dep_Trfase_major"/>
</dbReference>
<comment type="similarity">
    <text evidence="2 3">Belongs to the DegT/DnrJ/EryC1 family.</text>
</comment>
<comment type="caution">
    <text evidence="5">The sequence shown here is derived from an EMBL/GenBank/DDBJ whole genome shotgun (WGS) entry which is preliminary data.</text>
</comment>
<evidence type="ECO:0000313" key="6">
    <source>
        <dbReference type="Proteomes" id="UP001500483"/>
    </source>
</evidence>
<dbReference type="PIRSF" id="PIRSF000390">
    <property type="entry name" value="PLP_StrS"/>
    <property type="match status" value="1"/>
</dbReference>
<dbReference type="GO" id="GO:0008483">
    <property type="term" value="F:transaminase activity"/>
    <property type="evidence" value="ECO:0007669"/>
    <property type="project" value="UniProtKB-KW"/>
</dbReference>
<evidence type="ECO:0000256" key="3">
    <source>
        <dbReference type="RuleBase" id="RU004508"/>
    </source>
</evidence>
<dbReference type="Gene3D" id="3.40.640.10">
    <property type="entry name" value="Type I PLP-dependent aspartate aminotransferase-like (Major domain)"/>
    <property type="match status" value="1"/>
</dbReference>
<dbReference type="Gene3D" id="3.90.1150.10">
    <property type="entry name" value="Aspartate Aminotransferase, domain 1"/>
    <property type="match status" value="1"/>
</dbReference>
<protein>
    <submittedName>
        <fullName evidence="5">DegT/DnrJ/EryC1/StrS family aminotransferase</fullName>
    </submittedName>
</protein>
<keyword evidence="5" id="KW-0032">Aminotransferase</keyword>
<keyword evidence="1 3" id="KW-0663">Pyridoxal phosphate</keyword>
<dbReference type="PANTHER" id="PTHR30244">
    <property type="entry name" value="TRANSAMINASE"/>
    <property type="match status" value="1"/>
</dbReference>
<dbReference type="InterPro" id="IPR015422">
    <property type="entry name" value="PyrdxlP-dep_Trfase_small"/>
</dbReference>
<evidence type="ECO:0000256" key="2">
    <source>
        <dbReference type="ARBA" id="ARBA00037999"/>
    </source>
</evidence>
<name>A0ABP6RQR2_9PSEU</name>
<dbReference type="EMBL" id="BAAAYK010000038">
    <property type="protein sequence ID" value="GAA3359468.1"/>
    <property type="molecule type" value="Genomic_DNA"/>
</dbReference>
<evidence type="ECO:0000256" key="4">
    <source>
        <dbReference type="SAM" id="MobiDB-lite"/>
    </source>
</evidence>